<dbReference type="AlphaFoldDB" id="D7FSK8"/>
<proteinExistence type="predicted"/>
<dbReference type="EMBL" id="FN649754">
    <property type="protein sequence ID" value="CBJ31149.1"/>
    <property type="molecule type" value="Genomic_DNA"/>
</dbReference>
<sequence length="101" mass="11171">MSSVVSSAMRRAVMQPKPPMFRAATVNLTRGMASSEGTPKYGAAKSFKEAWLSDKGAWPVMGVIGFAITFVTYWSFSTLLTNPDVRINRTIRETTIRPPRS</sequence>
<dbReference type="OrthoDB" id="202195at2759"/>
<keyword evidence="3" id="KW-1185">Reference proteome</keyword>
<reference evidence="2 3" key="1">
    <citation type="journal article" date="2010" name="Nature">
        <title>The Ectocarpus genome and the independent evolution of multicellularity in brown algae.</title>
        <authorList>
            <person name="Cock J.M."/>
            <person name="Sterck L."/>
            <person name="Rouze P."/>
            <person name="Scornet D."/>
            <person name="Allen A.E."/>
            <person name="Amoutzias G."/>
            <person name="Anthouard V."/>
            <person name="Artiguenave F."/>
            <person name="Aury J.M."/>
            <person name="Badger J.H."/>
            <person name="Beszteri B."/>
            <person name="Billiau K."/>
            <person name="Bonnet E."/>
            <person name="Bothwell J.H."/>
            <person name="Bowler C."/>
            <person name="Boyen C."/>
            <person name="Brownlee C."/>
            <person name="Carrano C.J."/>
            <person name="Charrier B."/>
            <person name="Cho G.Y."/>
            <person name="Coelho S.M."/>
            <person name="Collen J."/>
            <person name="Corre E."/>
            <person name="Da Silva C."/>
            <person name="Delage L."/>
            <person name="Delaroque N."/>
            <person name="Dittami S.M."/>
            <person name="Doulbeau S."/>
            <person name="Elias M."/>
            <person name="Farnham G."/>
            <person name="Gachon C.M."/>
            <person name="Gschloessl B."/>
            <person name="Heesch S."/>
            <person name="Jabbari K."/>
            <person name="Jubin C."/>
            <person name="Kawai H."/>
            <person name="Kimura K."/>
            <person name="Kloareg B."/>
            <person name="Kupper F.C."/>
            <person name="Lang D."/>
            <person name="Le Bail A."/>
            <person name="Leblanc C."/>
            <person name="Lerouge P."/>
            <person name="Lohr M."/>
            <person name="Lopez P.J."/>
            <person name="Martens C."/>
            <person name="Maumus F."/>
            <person name="Michel G."/>
            <person name="Miranda-Saavedra D."/>
            <person name="Morales J."/>
            <person name="Moreau H."/>
            <person name="Motomura T."/>
            <person name="Nagasato C."/>
            <person name="Napoli C.A."/>
            <person name="Nelson D.R."/>
            <person name="Nyvall-Collen P."/>
            <person name="Peters A.F."/>
            <person name="Pommier C."/>
            <person name="Potin P."/>
            <person name="Poulain J."/>
            <person name="Quesneville H."/>
            <person name="Read B."/>
            <person name="Rensing S.A."/>
            <person name="Ritter A."/>
            <person name="Rousvoal S."/>
            <person name="Samanta M."/>
            <person name="Samson G."/>
            <person name="Schroeder D.C."/>
            <person name="Segurens B."/>
            <person name="Strittmatter M."/>
            <person name="Tonon T."/>
            <person name="Tregear J.W."/>
            <person name="Valentin K."/>
            <person name="von Dassow P."/>
            <person name="Yamagishi T."/>
            <person name="Van de Peer Y."/>
            <person name="Wincker P."/>
        </authorList>
    </citation>
    <scope>NUCLEOTIDE SEQUENCE [LARGE SCALE GENOMIC DNA]</scope>
    <source>
        <strain evidence="3">Ec32 / CCAP1310/4</strain>
    </source>
</reference>
<dbReference type="Proteomes" id="UP000002630">
    <property type="component" value="Linkage Group LG29"/>
</dbReference>
<evidence type="ECO:0000256" key="1">
    <source>
        <dbReference type="SAM" id="Phobius"/>
    </source>
</evidence>
<protein>
    <submittedName>
        <fullName evidence="2">Uncharacterized protein</fullName>
    </submittedName>
</protein>
<keyword evidence="1" id="KW-1133">Transmembrane helix</keyword>
<accession>D7FSK8</accession>
<dbReference type="InParanoid" id="D7FSK8"/>
<keyword evidence="1" id="KW-0812">Transmembrane</keyword>
<name>D7FSK8_ECTSI</name>
<organism evidence="2 3">
    <name type="scientific">Ectocarpus siliculosus</name>
    <name type="common">Brown alga</name>
    <name type="synonym">Conferva siliculosa</name>
    <dbReference type="NCBI Taxonomy" id="2880"/>
    <lineage>
        <taxon>Eukaryota</taxon>
        <taxon>Sar</taxon>
        <taxon>Stramenopiles</taxon>
        <taxon>Ochrophyta</taxon>
        <taxon>PX clade</taxon>
        <taxon>Phaeophyceae</taxon>
        <taxon>Ectocarpales</taxon>
        <taxon>Ectocarpaceae</taxon>
        <taxon>Ectocarpus</taxon>
    </lineage>
</organism>
<dbReference type="InterPro" id="IPR010530">
    <property type="entry name" value="B12D"/>
</dbReference>
<keyword evidence="1" id="KW-0472">Membrane</keyword>
<gene>
    <name evidence="2" type="ORF">Esi_0236_0007</name>
</gene>
<evidence type="ECO:0000313" key="2">
    <source>
        <dbReference type="EMBL" id="CBJ31149.1"/>
    </source>
</evidence>
<dbReference type="Pfam" id="PF06522">
    <property type="entry name" value="B12D"/>
    <property type="match status" value="1"/>
</dbReference>
<feature type="transmembrane region" description="Helical" evidence="1">
    <location>
        <begin position="56"/>
        <end position="76"/>
    </location>
</feature>
<evidence type="ECO:0000313" key="3">
    <source>
        <dbReference type="Proteomes" id="UP000002630"/>
    </source>
</evidence>
<dbReference type="EMBL" id="FN648416">
    <property type="protein sequence ID" value="CBJ31149.1"/>
    <property type="molecule type" value="Genomic_DNA"/>
</dbReference>